<dbReference type="AlphaFoldDB" id="A0A238Z4N0"/>
<name>A0A238Z4N0_9FLAO</name>
<keyword evidence="1 2" id="KW-0732">Signal</keyword>
<dbReference type="Pfam" id="PF18962">
    <property type="entry name" value="Por_Secre_tail"/>
    <property type="match status" value="1"/>
</dbReference>
<proteinExistence type="predicted"/>
<dbReference type="EMBL" id="FZNT01000013">
    <property type="protein sequence ID" value="SNR78296.1"/>
    <property type="molecule type" value="Genomic_DNA"/>
</dbReference>
<protein>
    <submittedName>
        <fullName evidence="4">Por secretion system C-terminal sorting domain-containing protein</fullName>
    </submittedName>
</protein>
<feature type="signal peptide" evidence="2">
    <location>
        <begin position="1"/>
        <end position="18"/>
    </location>
</feature>
<organism evidence="4 5">
    <name type="scientific">Lutibacter agarilyticus</name>
    <dbReference type="NCBI Taxonomy" id="1109740"/>
    <lineage>
        <taxon>Bacteria</taxon>
        <taxon>Pseudomonadati</taxon>
        <taxon>Bacteroidota</taxon>
        <taxon>Flavobacteriia</taxon>
        <taxon>Flavobacteriales</taxon>
        <taxon>Flavobacteriaceae</taxon>
        <taxon>Lutibacter</taxon>
    </lineage>
</organism>
<keyword evidence="5" id="KW-1185">Reference proteome</keyword>
<gene>
    <name evidence="4" type="ORF">SAMN06265371_11330</name>
</gene>
<evidence type="ECO:0000313" key="4">
    <source>
        <dbReference type="EMBL" id="SNR78296.1"/>
    </source>
</evidence>
<dbReference type="NCBIfam" id="TIGR04183">
    <property type="entry name" value="Por_Secre_tail"/>
    <property type="match status" value="1"/>
</dbReference>
<feature type="chain" id="PRO_5013394217" evidence="2">
    <location>
        <begin position="19"/>
        <end position="437"/>
    </location>
</feature>
<evidence type="ECO:0000259" key="3">
    <source>
        <dbReference type="Pfam" id="PF18962"/>
    </source>
</evidence>
<evidence type="ECO:0000256" key="1">
    <source>
        <dbReference type="ARBA" id="ARBA00022729"/>
    </source>
</evidence>
<sequence>MKKITLLAALLVAFITNAQKVYDFTGSQNPGSWAKQGGGGLLDNPNGVVTSAEGLVLEFRNSGLIYLTTTDPAEAAYVSKPGDLMRITLINNNTEVDVLGPLNDRNDATGGIQFYAVNNDLVPAATVGAGIEQVVTVALTANYKNDNGDGTLNDTDGVENMERVGLRMGATIGMVGSNPFLTQTSADAGNIIIKKIEILSAGTSVKNNYNFASDDITGFTSTSSASGSVADGGNTINYSTGTSGAQYPKLAQTFFAVNASANQYVHIVVEDNTTDANEIRFQLINPAGGVFSYNNDIGVLNNGAPTLLELDLTTIPEWTGNYVGWNIMFTKGGAAVSDGVIKIASIVFDNDSGTLGTNDYAFNNVAVYPNPTSGILNIEGVNDISSVKLFDITGRKILETSNLSNNQLDISILNSGVYILSIEDSNKNVLVKRFVKE</sequence>
<feature type="domain" description="Secretion system C-terminal sorting" evidence="3">
    <location>
        <begin position="367"/>
        <end position="434"/>
    </location>
</feature>
<dbReference type="RefSeq" id="WP_089382934.1">
    <property type="nucleotide sequence ID" value="NZ_FZNT01000013.1"/>
</dbReference>
<reference evidence="4 5" key="1">
    <citation type="submission" date="2017-06" db="EMBL/GenBank/DDBJ databases">
        <authorList>
            <person name="Kim H.J."/>
            <person name="Triplett B.A."/>
        </authorList>
    </citation>
    <scope>NUCLEOTIDE SEQUENCE [LARGE SCALE GENOMIC DNA]</scope>
    <source>
        <strain evidence="4 5">DSM 29150</strain>
    </source>
</reference>
<dbReference type="OrthoDB" id="1491720at2"/>
<accession>A0A238Z4N0</accession>
<dbReference type="InterPro" id="IPR026444">
    <property type="entry name" value="Secre_tail"/>
</dbReference>
<evidence type="ECO:0000256" key="2">
    <source>
        <dbReference type="SAM" id="SignalP"/>
    </source>
</evidence>
<dbReference type="Proteomes" id="UP000198384">
    <property type="component" value="Unassembled WGS sequence"/>
</dbReference>
<evidence type="ECO:0000313" key="5">
    <source>
        <dbReference type="Proteomes" id="UP000198384"/>
    </source>
</evidence>